<dbReference type="PROSITE" id="PS51194">
    <property type="entry name" value="HELICASE_CTER"/>
    <property type="match status" value="1"/>
</dbReference>
<evidence type="ECO:0000256" key="1">
    <source>
        <dbReference type="ARBA" id="ARBA00005446"/>
    </source>
</evidence>
<proteinExistence type="inferred from homology"/>
<dbReference type="AlphaFoldDB" id="A0A9D4EYJ2"/>
<reference evidence="8" key="1">
    <citation type="journal article" date="2019" name="bioRxiv">
        <title>The Genome of the Zebra Mussel, Dreissena polymorpha: A Resource for Invasive Species Research.</title>
        <authorList>
            <person name="McCartney M.A."/>
            <person name="Auch B."/>
            <person name="Kono T."/>
            <person name="Mallez S."/>
            <person name="Zhang Y."/>
            <person name="Obille A."/>
            <person name="Becker A."/>
            <person name="Abrahante J.E."/>
            <person name="Garbe J."/>
            <person name="Badalamenti J.P."/>
            <person name="Herman A."/>
            <person name="Mangelson H."/>
            <person name="Liachko I."/>
            <person name="Sullivan S."/>
            <person name="Sone E.D."/>
            <person name="Koren S."/>
            <person name="Silverstein K.A.T."/>
            <person name="Beckman K.B."/>
            <person name="Gohl D.M."/>
        </authorList>
    </citation>
    <scope>NUCLEOTIDE SEQUENCE</scope>
    <source>
        <strain evidence="8">Duluth1</strain>
        <tissue evidence="8">Whole animal</tissue>
    </source>
</reference>
<dbReference type="PANTHER" id="PTHR13710:SF105">
    <property type="entry name" value="ATP-DEPENDENT DNA HELICASE Q1"/>
    <property type="match status" value="1"/>
</dbReference>
<name>A0A9D4EYJ2_DREPO</name>
<sequence>MSEVLAELKDKYIDFPVTIMYCDNLESLGYCFQLLCHELGTRAYFPESSTLQEDRIVAQFHEDYTERIKIHIISELRKQNPKVRLVLATVALGMGLNAPSIATVIHMRPPTIPEKYMQEIGRRIGKPAKALCYFNNSDIAKHRKGLDNAMRAYIQNTDKCLRLHLVGHFGYNSVLFSGEKAMCCSNCKVTSAD</sequence>
<dbReference type="GO" id="GO:0009378">
    <property type="term" value="F:four-way junction helicase activity"/>
    <property type="evidence" value="ECO:0007669"/>
    <property type="project" value="TreeGrafter"/>
</dbReference>
<dbReference type="GO" id="GO:0005694">
    <property type="term" value="C:chromosome"/>
    <property type="evidence" value="ECO:0007669"/>
    <property type="project" value="TreeGrafter"/>
</dbReference>
<evidence type="ECO:0000313" key="8">
    <source>
        <dbReference type="EMBL" id="KAH3788607.1"/>
    </source>
</evidence>
<dbReference type="InterPro" id="IPR001650">
    <property type="entry name" value="Helicase_C-like"/>
</dbReference>
<dbReference type="Proteomes" id="UP000828390">
    <property type="component" value="Unassembled WGS sequence"/>
</dbReference>
<evidence type="ECO:0000259" key="7">
    <source>
        <dbReference type="PROSITE" id="PS51194"/>
    </source>
</evidence>
<dbReference type="InterPro" id="IPR027417">
    <property type="entry name" value="P-loop_NTPase"/>
</dbReference>
<evidence type="ECO:0000256" key="5">
    <source>
        <dbReference type="ARBA" id="ARBA00034808"/>
    </source>
</evidence>
<evidence type="ECO:0000256" key="6">
    <source>
        <dbReference type="ARBA" id="ARBA00044566"/>
    </source>
</evidence>
<dbReference type="GO" id="GO:0006281">
    <property type="term" value="P:DNA repair"/>
    <property type="evidence" value="ECO:0007669"/>
    <property type="project" value="TreeGrafter"/>
</dbReference>
<comment type="caution">
    <text evidence="8">The sequence shown here is derived from an EMBL/GenBank/DDBJ whole genome shotgun (WGS) entry which is preliminary data.</text>
</comment>
<evidence type="ECO:0000256" key="3">
    <source>
        <dbReference type="ARBA" id="ARBA00023235"/>
    </source>
</evidence>
<evidence type="ECO:0000256" key="2">
    <source>
        <dbReference type="ARBA" id="ARBA00023125"/>
    </source>
</evidence>
<keyword evidence="2" id="KW-0238">DNA-binding</keyword>
<comment type="similarity">
    <text evidence="1">Belongs to the helicase family. RecQ subfamily.</text>
</comment>
<dbReference type="GO" id="GO:0043138">
    <property type="term" value="F:3'-5' DNA helicase activity"/>
    <property type="evidence" value="ECO:0007669"/>
    <property type="project" value="UniProtKB-EC"/>
</dbReference>
<dbReference type="GO" id="GO:0006310">
    <property type="term" value="P:DNA recombination"/>
    <property type="evidence" value="ECO:0007669"/>
    <property type="project" value="TreeGrafter"/>
</dbReference>
<dbReference type="EC" id="5.6.2.4" evidence="5"/>
<accession>A0A9D4EYJ2</accession>
<organism evidence="8 9">
    <name type="scientific">Dreissena polymorpha</name>
    <name type="common">Zebra mussel</name>
    <name type="synonym">Mytilus polymorpha</name>
    <dbReference type="NCBI Taxonomy" id="45954"/>
    <lineage>
        <taxon>Eukaryota</taxon>
        <taxon>Metazoa</taxon>
        <taxon>Spiralia</taxon>
        <taxon>Lophotrochozoa</taxon>
        <taxon>Mollusca</taxon>
        <taxon>Bivalvia</taxon>
        <taxon>Autobranchia</taxon>
        <taxon>Heteroconchia</taxon>
        <taxon>Euheterodonta</taxon>
        <taxon>Imparidentia</taxon>
        <taxon>Neoheterodontei</taxon>
        <taxon>Myida</taxon>
        <taxon>Dreissenoidea</taxon>
        <taxon>Dreissenidae</taxon>
        <taxon>Dreissena</taxon>
    </lineage>
</organism>
<dbReference type="EMBL" id="JAIWYP010000008">
    <property type="protein sequence ID" value="KAH3788607.1"/>
    <property type="molecule type" value="Genomic_DNA"/>
</dbReference>
<evidence type="ECO:0000313" key="9">
    <source>
        <dbReference type="Proteomes" id="UP000828390"/>
    </source>
</evidence>
<dbReference type="SMART" id="SM00490">
    <property type="entry name" value="HELICc"/>
    <property type="match status" value="1"/>
</dbReference>
<dbReference type="GO" id="GO:0003677">
    <property type="term" value="F:DNA binding"/>
    <property type="evidence" value="ECO:0007669"/>
    <property type="project" value="UniProtKB-KW"/>
</dbReference>
<comment type="catalytic activity">
    <reaction evidence="4">
        <text>Couples ATP hydrolysis with the unwinding of duplex DNA by translocating in the 3'-5' direction.</text>
        <dbReference type="EC" id="5.6.2.4"/>
    </reaction>
</comment>
<dbReference type="PANTHER" id="PTHR13710">
    <property type="entry name" value="DNA HELICASE RECQ FAMILY MEMBER"/>
    <property type="match status" value="1"/>
</dbReference>
<gene>
    <name evidence="8" type="ORF">DPMN_166753</name>
</gene>
<dbReference type="GO" id="GO:0005737">
    <property type="term" value="C:cytoplasm"/>
    <property type="evidence" value="ECO:0007669"/>
    <property type="project" value="TreeGrafter"/>
</dbReference>
<keyword evidence="9" id="KW-1185">Reference proteome</keyword>
<feature type="domain" description="Helicase C-terminal" evidence="7">
    <location>
        <begin position="7"/>
        <end position="165"/>
    </location>
</feature>
<dbReference type="SUPFAM" id="SSF52540">
    <property type="entry name" value="P-loop containing nucleoside triphosphate hydrolases"/>
    <property type="match status" value="1"/>
</dbReference>
<reference evidence="8" key="2">
    <citation type="submission" date="2020-11" db="EMBL/GenBank/DDBJ databases">
        <authorList>
            <person name="McCartney M.A."/>
            <person name="Auch B."/>
            <person name="Kono T."/>
            <person name="Mallez S."/>
            <person name="Becker A."/>
            <person name="Gohl D.M."/>
            <person name="Silverstein K.A.T."/>
            <person name="Koren S."/>
            <person name="Bechman K.B."/>
            <person name="Herman A."/>
            <person name="Abrahante J.E."/>
            <person name="Garbe J."/>
        </authorList>
    </citation>
    <scope>NUCLEOTIDE SEQUENCE</scope>
    <source>
        <strain evidence="8">Duluth1</strain>
        <tissue evidence="8">Whole animal</tissue>
    </source>
</reference>
<protein>
    <recommendedName>
        <fullName evidence="5">DNA 3'-5' helicase</fullName>
        <ecNumber evidence="5">5.6.2.4</ecNumber>
    </recommendedName>
    <alternativeName>
        <fullName evidence="6">DNA 3'-5' helicase Q1</fullName>
    </alternativeName>
</protein>
<evidence type="ECO:0000256" key="4">
    <source>
        <dbReference type="ARBA" id="ARBA00034617"/>
    </source>
</evidence>
<dbReference type="Pfam" id="PF00271">
    <property type="entry name" value="Helicase_C"/>
    <property type="match status" value="1"/>
</dbReference>
<dbReference type="Gene3D" id="3.40.50.300">
    <property type="entry name" value="P-loop containing nucleotide triphosphate hydrolases"/>
    <property type="match status" value="1"/>
</dbReference>
<keyword evidence="3" id="KW-0413">Isomerase</keyword>